<feature type="domain" description="PRD" evidence="6">
    <location>
        <begin position="174"/>
        <end position="278"/>
    </location>
</feature>
<protein>
    <submittedName>
        <fullName evidence="7">BglG family transcriptional antiterminator</fullName>
    </submittedName>
</protein>
<evidence type="ECO:0000256" key="3">
    <source>
        <dbReference type="ARBA" id="ARBA00023159"/>
    </source>
</evidence>
<dbReference type="EMBL" id="SODD01000001">
    <property type="protein sequence ID" value="TDW26324.1"/>
    <property type="molecule type" value="Genomic_DNA"/>
</dbReference>
<dbReference type="InterPro" id="IPR007737">
    <property type="entry name" value="Mga_HTH"/>
</dbReference>
<dbReference type="AlphaFoldDB" id="A0A4R8A8T9"/>
<reference evidence="7 8" key="1">
    <citation type="submission" date="2019-03" db="EMBL/GenBank/DDBJ databases">
        <title>Genomic Encyclopedia of Type Strains, Phase IV (KMG-IV): sequencing the most valuable type-strain genomes for metagenomic binning, comparative biology and taxonomic classification.</title>
        <authorList>
            <person name="Goeker M."/>
        </authorList>
    </citation>
    <scope>NUCLEOTIDE SEQUENCE [LARGE SCALE GENOMIC DNA]</scope>
    <source>
        <strain evidence="7 8">DSM 28867</strain>
    </source>
</reference>
<dbReference type="Pfam" id="PF05043">
    <property type="entry name" value="Mga"/>
    <property type="match status" value="1"/>
</dbReference>
<keyword evidence="3" id="KW-0010">Activator</keyword>
<evidence type="ECO:0000256" key="2">
    <source>
        <dbReference type="ARBA" id="ARBA00023015"/>
    </source>
</evidence>
<dbReference type="Pfam" id="PF00359">
    <property type="entry name" value="PTS_EIIA_2"/>
    <property type="match status" value="1"/>
</dbReference>
<dbReference type="InterPro" id="IPR036634">
    <property type="entry name" value="PRD_sf"/>
</dbReference>
<dbReference type="RefSeq" id="WP_134167253.1">
    <property type="nucleotide sequence ID" value="NZ_SODD01000001.1"/>
</dbReference>
<dbReference type="Proteomes" id="UP000294743">
    <property type="component" value="Unassembled WGS sequence"/>
</dbReference>
<dbReference type="PANTHER" id="PTHR30185:SF12">
    <property type="entry name" value="TRANSCRIPTIONAL REGULATOR MANR"/>
    <property type="match status" value="1"/>
</dbReference>
<proteinExistence type="predicted"/>
<dbReference type="InterPro" id="IPR013196">
    <property type="entry name" value="HTH_11"/>
</dbReference>
<dbReference type="InterPro" id="IPR002178">
    <property type="entry name" value="PTS_EIIA_type-2_dom"/>
</dbReference>
<dbReference type="GO" id="GO:0006355">
    <property type="term" value="P:regulation of DNA-templated transcription"/>
    <property type="evidence" value="ECO:0007669"/>
    <property type="project" value="InterPro"/>
</dbReference>
<dbReference type="InterPro" id="IPR050661">
    <property type="entry name" value="BglG_antiterminators"/>
</dbReference>
<keyword evidence="1" id="KW-0677">Repeat</keyword>
<organism evidence="7 8">
    <name type="scientific">Breznakia blatticola</name>
    <dbReference type="NCBI Taxonomy" id="1754012"/>
    <lineage>
        <taxon>Bacteria</taxon>
        <taxon>Bacillati</taxon>
        <taxon>Bacillota</taxon>
        <taxon>Erysipelotrichia</taxon>
        <taxon>Erysipelotrichales</taxon>
        <taxon>Erysipelotrichaceae</taxon>
        <taxon>Breznakia</taxon>
    </lineage>
</organism>
<dbReference type="Gene3D" id="1.10.10.10">
    <property type="entry name" value="Winged helix-like DNA-binding domain superfamily/Winged helix DNA-binding domain"/>
    <property type="match status" value="2"/>
</dbReference>
<dbReference type="Pfam" id="PF08279">
    <property type="entry name" value="HTH_11"/>
    <property type="match status" value="1"/>
</dbReference>
<feature type="domain" description="PTS EIIA type-2" evidence="5">
    <location>
        <begin position="495"/>
        <end position="633"/>
    </location>
</feature>
<keyword evidence="2" id="KW-0805">Transcription regulation</keyword>
<dbReference type="InterPro" id="IPR011608">
    <property type="entry name" value="PRD"/>
</dbReference>
<evidence type="ECO:0000256" key="4">
    <source>
        <dbReference type="ARBA" id="ARBA00023163"/>
    </source>
</evidence>
<evidence type="ECO:0000256" key="1">
    <source>
        <dbReference type="ARBA" id="ARBA00022737"/>
    </source>
</evidence>
<dbReference type="SUPFAM" id="SSF55804">
    <property type="entry name" value="Phoshotransferase/anion transport protein"/>
    <property type="match status" value="1"/>
</dbReference>
<dbReference type="SUPFAM" id="SSF63520">
    <property type="entry name" value="PTS-regulatory domain, PRD"/>
    <property type="match status" value="2"/>
</dbReference>
<accession>A0A4R8A8T9</accession>
<dbReference type="PROSITE" id="PS51372">
    <property type="entry name" value="PRD_2"/>
    <property type="match status" value="2"/>
</dbReference>
<dbReference type="PANTHER" id="PTHR30185">
    <property type="entry name" value="CRYPTIC BETA-GLUCOSIDE BGL OPERON ANTITERMINATOR"/>
    <property type="match status" value="1"/>
</dbReference>
<dbReference type="CDD" id="cd00211">
    <property type="entry name" value="PTS_IIA_fru"/>
    <property type="match status" value="1"/>
</dbReference>
<dbReference type="PROSITE" id="PS51094">
    <property type="entry name" value="PTS_EIIA_TYPE_2"/>
    <property type="match status" value="1"/>
</dbReference>
<dbReference type="OrthoDB" id="3710983at2"/>
<gene>
    <name evidence="7" type="ORF">EDD63_10139</name>
</gene>
<dbReference type="Pfam" id="PF00874">
    <property type="entry name" value="PRD"/>
    <property type="match status" value="2"/>
</dbReference>
<feature type="domain" description="PRD" evidence="6">
    <location>
        <begin position="286"/>
        <end position="392"/>
    </location>
</feature>
<dbReference type="InterPro" id="IPR036388">
    <property type="entry name" value="WH-like_DNA-bd_sf"/>
</dbReference>
<dbReference type="Gene3D" id="3.40.930.10">
    <property type="entry name" value="Mannitol-specific EII, Chain A"/>
    <property type="match status" value="1"/>
</dbReference>
<comment type="caution">
    <text evidence="7">The sequence shown here is derived from an EMBL/GenBank/DDBJ whole genome shotgun (WGS) entry which is preliminary data.</text>
</comment>
<name>A0A4R8A8T9_9FIRM</name>
<evidence type="ECO:0000259" key="6">
    <source>
        <dbReference type="PROSITE" id="PS51372"/>
    </source>
</evidence>
<evidence type="ECO:0000259" key="5">
    <source>
        <dbReference type="PROSITE" id="PS51094"/>
    </source>
</evidence>
<dbReference type="InterPro" id="IPR016152">
    <property type="entry name" value="PTrfase/Anion_transptr"/>
</dbReference>
<sequence length="636" mass="73897">MNKKYVDVIELLYNKNTSVTSKEIANSLGISVRTVKNYVSAINLEHGESLIYSSNNGYQINRSSCAKYLEKDTSYIPQTSEERSFEIIKRILIEHCLQLNIYDLSEDLFVSYSTIKKDISRMNHTFSNFHVEFVIVNDAIQIIGKEKNKRKLVSYVLYEETNKNFMNAEIISNSFDTLPIERINHIIVSTFEKYNYYINDFSRVNLLLHFAIIIDRILSGHSMDVQNESFQIDDENERSLVNELCHTFENEFHISFETSERYEVYMLFKTNANYSLPTNDETLHKIIGLDILSLAKRIVEKINDYYFINLDNENFVTPFALHLKNLILRASNKQYTKNPMAESIKSSCPTVYDIAILMAVEIQNQFHVDINEDEIAFLALHVGAEIERQKVNDSKLKVILICPNYMKIAGQLYNDLLISFGNQIDIVKTINAEEELHKYSFDMCITVVKINAPIWQEVVLIPPFIKQPEKNDIYAAIHKVQIDKQNRILKNEFHRFFSKDLFLVDPEFKDKNELINIMSDALIELNYVPEDYTEKIFARENAASTIFGNIAIPHAMKMEAFKTCVYVCVSKKGIDWGTQKANVILLIAINKTDSRIFHELYEALIGLFSREEVVNLAKNCTTFEEFEKLIYEQINM</sequence>
<keyword evidence="8" id="KW-1185">Reference proteome</keyword>
<keyword evidence="4" id="KW-0804">Transcription</keyword>
<dbReference type="Gene3D" id="1.10.1790.10">
    <property type="entry name" value="PRD domain"/>
    <property type="match status" value="1"/>
</dbReference>
<evidence type="ECO:0000313" key="8">
    <source>
        <dbReference type="Proteomes" id="UP000294743"/>
    </source>
</evidence>
<evidence type="ECO:0000313" key="7">
    <source>
        <dbReference type="EMBL" id="TDW26324.1"/>
    </source>
</evidence>